<dbReference type="EMBL" id="AP019514">
    <property type="protein sequence ID" value="BBI64538.1"/>
    <property type="molecule type" value="Genomic_DNA"/>
</dbReference>
<name>A0A455UJJ5_9GAMM</name>
<protein>
    <recommendedName>
        <fullName evidence="3">CheW-like domain-containing protein</fullName>
    </recommendedName>
</protein>
<proteinExistence type="predicted"/>
<evidence type="ECO:0008006" key="3">
    <source>
        <dbReference type="Google" id="ProtNLM"/>
    </source>
</evidence>
<gene>
    <name evidence="1" type="ORF">HSBAA_58440</name>
</gene>
<dbReference type="KEGG" id="hsr:HSBAA_58440"/>
<organism evidence="1 2">
    <name type="scientific">Vreelandella sulfidaeris</name>
    <dbReference type="NCBI Taxonomy" id="115553"/>
    <lineage>
        <taxon>Bacteria</taxon>
        <taxon>Pseudomonadati</taxon>
        <taxon>Pseudomonadota</taxon>
        <taxon>Gammaproteobacteria</taxon>
        <taxon>Oceanospirillales</taxon>
        <taxon>Halomonadaceae</taxon>
        <taxon>Vreelandella</taxon>
    </lineage>
</organism>
<accession>A0A455UJJ5</accession>
<evidence type="ECO:0000313" key="1">
    <source>
        <dbReference type="EMBL" id="BBI64538.1"/>
    </source>
</evidence>
<reference evidence="1 2" key="1">
    <citation type="journal article" date="2019" name="Microbiol. Resour. Announc.">
        <title>Complete Genome Sequence of Halomonas sulfidaeris Strain Esulfide1 Isolated from a Metal Sulfide Rock at a Depth of 2,200 Meters, Obtained Using Nanopore Sequencing.</title>
        <authorList>
            <person name="Saito M."/>
            <person name="Nishigata A."/>
            <person name="Galipon J."/>
            <person name="Arakawa K."/>
        </authorList>
    </citation>
    <scope>NUCLEOTIDE SEQUENCE [LARGE SCALE GENOMIC DNA]</scope>
    <source>
        <strain evidence="1 2">ATCC BAA-803</strain>
    </source>
</reference>
<dbReference type="Proteomes" id="UP000320231">
    <property type="component" value="Chromosome"/>
</dbReference>
<sequence length="70" mass="7792">MRDVENADSEKNGTWQLGVSGDITLQQLPANTLYPLPNLLKHRRFSPALCGVTFEQQQLILLLDASKLSP</sequence>
<evidence type="ECO:0000313" key="2">
    <source>
        <dbReference type="Proteomes" id="UP000320231"/>
    </source>
</evidence>
<dbReference type="AlphaFoldDB" id="A0A455UJJ5"/>